<protein>
    <submittedName>
        <fullName evidence="3">Uncharacterized protein</fullName>
    </submittedName>
</protein>
<proteinExistence type="predicted"/>
<comment type="caution">
    <text evidence="3">The sequence shown here is derived from an EMBL/GenBank/DDBJ whole genome shotgun (WGS) entry which is preliminary data.</text>
</comment>
<evidence type="ECO:0000256" key="2">
    <source>
        <dbReference type="SAM" id="SignalP"/>
    </source>
</evidence>
<accession>A0AAV5SUR8</accession>
<feature type="signal peptide" evidence="2">
    <location>
        <begin position="1"/>
        <end position="15"/>
    </location>
</feature>
<evidence type="ECO:0000313" key="4">
    <source>
        <dbReference type="Proteomes" id="UP001432027"/>
    </source>
</evidence>
<feature type="chain" id="PRO_5043741904" evidence="2">
    <location>
        <begin position="16"/>
        <end position="212"/>
    </location>
</feature>
<evidence type="ECO:0000313" key="3">
    <source>
        <dbReference type="EMBL" id="GMS86614.1"/>
    </source>
</evidence>
<evidence type="ECO:0000256" key="1">
    <source>
        <dbReference type="SAM" id="MobiDB-lite"/>
    </source>
</evidence>
<keyword evidence="2" id="KW-0732">Signal</keyword>
<feature type="region of interest" description="Disordered" evidence="1">
    <location>
        <begin position="80"/>
        <end position="112"/>
    </location>
</feature>
<keyword evidence="4" id="KW-1185">Reference proteome</keyword>
<sequence>LRPLVLFTCLLLAHAQLERMSAPAEESDGITDHDKTACRELKNEYRRVCLDPGHRSGEEEFCRAFENVCIRLASSSRPTPREHLIVSQDGEEEERSYGPSRPSSPSSSPRRPDFTEFCRRFKNRYLFVCPNPFRFGQKAVVFCPIYSERCDVPLPDKPVVPQKKSSGRNFAVDRLCASYANFANSYCRNALFLAQAQYRASCEKYWRFCMPH</sequence>
<gene>
    <name evidence="3" type="ORF">PENTCL1PPCAC_8789</name>
</gene>
<feature type="compositionally biased region" description="Low complexity" evidence="1">
    <location>
        <begin position="97"/>
        <end position="109"/>
    </location>
</feature>
<feature type="non-terminal residue" evidence="3">
    <location>
        <position position="1"/>
    </location>
</feature>
<dbReference type="Proteomes" id="UP001432027">
    <property type="component" value="Unassembled WGS sequence"/>
</dbReference>
<reference evidence="3" key="1">
    <citation type="submission" date="2023-10" db="EMBL/GenBank/DDBJ databases">
        <title>Genome assembly of Pristionchus species.</title>
        <authorList>
            <person name="Yoshida K."/>
            <person name="Sommer R.J."/>
        </authorList>
    </citation>
    <scope>NUCLEOTIDE SEQUENCE</scope>
    <source>
        <strain evidence="3">RS0144</strain>
    </source>
</reference>
<organism evidence="3 4">
    <name type="scientific">Pristionchus entomophagus</name>
    <dbReference type="NCBI Taxonomy" id="358040"/>
    <lineage>
        <taxon>Eukaryota</taxon>
        <taxon>Metazoa</taxon>
        <taxon>Ecdysozoa</taxon>
        <taxon>Nematoda</taxon>
        <taxon>Chromadorea</taxon>
        <taxon>Rhabditida</taxon>
        <taxon>Rhabditina</taxon>
        <taxon>Diplogasteromorpha</taxon>
        <taxon>Diplogasteroidea</taxon>
        <taxon>Neodiplogasteridae</taxon>
        <taxon>Pristionchus</taxon>
    </lineage>
</organism>
<name>A0AAV5SUR8_9BILA</name>
<dbReference type="EMBL" id="BTSX01000002">
    <property type="protein sequence ID" value="GMS86614.1"/>
    <property type="molecule type" value="Genomic_DNA"/>
</dbReference>
<dbReference type="AlphaFoldDB" id="A0AAV5SUR8"/>